<gene>
    <name evidence="4" type="primary">PmlGA01_030016200</name>
    <name evidence="4" type="ORF">PMLGA01_030016200</name>
</gene>
<dbReference type="VEuPathDB" id="PlasmoDB:PmUG01_03024300"/>
<feature type="domain" description="Liprin-beta-1/2 coiled-coil" evidence="3">
    <location>
        <begin position="455"/>
        <end position="564"/>
    </location>
</feature>
<feature type="compositionally biased region" description="Low complexity" evidence="2">
    <location>
        <begin position="989"/>
        <end position="998"/>
    </location>
</feature>
<dbReference type="InterPro" id="IPR058914">
    <property type="entry name" value="LIPB1/2_CC"/>
</dbReference>
<feature type="region of interest" description="Disordered" evidence="2">
    <location>
        <begin position="262"/>
        <end position="290"/>
    </location>
</feature>
<protein>
    <recommendedName>
        <fullName evidence="3">Liprin-beta-1/2 coiled-coil domain-containing protein</fullName>
    </recommendedName>
</protein>
<feature type="compositionally biased region" description="Basic residues" evidence="2">
    <location>
        <begin position="262"/>
        <end position="276"/>
    </location>
</feature>
<evidence type="ECO:0000256" key="1">
    <source>
        <dbReference type="SAM" id="Coils"/>
    </source>
</evidence>
<feature type="region of interest" description="Disordered" evidence="2">
    <location>
        <begin position="972"/>
        <end position="1008"/>
    </location>
</feature>
<organism evidence="4 5">
    <name type="scientific">Plasmodium malariae</name>
    <dbReference type="NCBI Taxonomy" id="5858"/>
    <lineage>
        <taxon>Eukaryota</taxon>
        <taxon>Sar</taxon>
        <taxon>Alveolata</taxon>
        <taxon>Apicomplexa</taxon>
        <taxon>Aconoidasida</taxon>
        <taxon>Haemosporida</taxon>
        <taxon>Plasmodiidae</taxon>
        <taxon>Plasmodium</taxon>
        <taxon>Plasmodium (Plasmodium)</taxon>
    </lineage>
</organism>
<feature type="compositionally biased region" description="Basic and acidic residues" evidence="2">
    <location>
        <begin position="972"/>
        <end position="984"/>
    </location>
</feature>
<sequence length="1410" mass="164814">MRKSKKLNSLVKSVQFFVKKCREQNQKLLTMSSLDETNDAYASESFADAKIYFDKSCKAHSVANSSKGSSDSKYGMYRKCANTRSNKLRRAHTQGSFHNLCDYQDNEDGKKFTGVKKGGEEMGIKMGGEISQNIGNKMGDEIGDETEAIGITDQTAKMTGVEASKEDKSKDTKMDNIKTDDIKNEMIAYDLHLLNLYKKLESSSKNSKLIKKNKIKKTKTLRTCNSEVLRIKNELYLRRNNHNKEKTKISNNNKIKDKMKNKVKNKMKDKKKKKKMVNNNSEEKNELTQNISLDSQKLKSKSSFLTPSENFSKYHNIDYSSKKKTLDGLYFFQEGLSNRLNKKSNTSSYDIGCMYMNNYASAKSSKELTKTKKSNDIILLKNSSTKSFRRFKFLNDNKKNIEYYKNMIENLEGAVGSSSSRYKKKNNTSSIDSIIKIINCLLHDYVPKLIDRYEYYMNTLDDRNKLLKQKMKESLDFGDIQYEEIRELKAQLIQKNHENKKLNETIDILKDKMLYINELELKNAEYLDEIMLMKSRVTYLEKILEENDQSKESQELRKMRRNLRKIYKNMKKEMKYITTLKSKYVNKYKKRKFYINKWIHLREKMKEDREIPTYEDAEEDAQLLIMDTLRSGSKCASREKVDDEGGENKGRIQVSTAEQEELADGVKTLENCANECAEKYADKCVGTSEIYTVLEMDDQENSELLFLKEQKVSNYKRKKVTTKDKKINTILSNYTFVELMKKEERSNRKAYHNICTLIPKESYPYYHYFYSNVLLQHKSNRSNRRNRHFPIRCDEGCKYIAPEKAVIENETYLSLCRKLKECFYEQYFYKCDGETSGDDCCGRHCSYDNVVDDNGYFNHDGNTLSTYNKFFQSNKMCDILPDQARKTHYWKYMNKEDGSFCMVEHKNGDSKRDNEKYNNRYSNMYNNGDNNADTRKNKYRKLPFDCCYKVDRILSGKINCSLWGSETICGDGKDSTSCKKENGARKKSNISNNSSLINKKSRTSKRNNLFSNRDTPKCNCNRSCSRNCRCKYKYYYRVCPEAGAHEHNNNKIENDNSNSILAGILSGNRNKHTYHNSMTIGNKNDRECDGKNGTEVSTHKSYYCYYKKMDANCVNNRNDNNNRTTNVDTAARENKTSANIICDEHKSSVSKNNILVKEGGEKDIFLTSACNNERVNNFKKFLTLCSFHFVKNKSTKNLNNIFDHPEGERVQLNNVTYNKDAQTQLKNKHGEDHPNNNNIIRSNNTRNNYNVCQVNNYYNCYNVHPFYSVYNANDNYNVHNNLIIPDSYLGNRDNTGYEHFHNLNTSIADKAIKKKIKVNSELIIRGNYPNENIITDEWSKHISHMRTPYIQSKEPFYKRCNEYTTSDALCPYIKTLRYHNSFNQYLDIDTQKFDAINRYLRDHFLYTQDV</sequence>
<keyword evidence="1" id="KW-0175">Coiled coil</keyword>
<dbReference type="Proteomes" id="UP000219799">
    <property type="component" value="Chromosome 3"/>
</dbReference>
<reference evidence="4 5" key="1">
    <citation type="submission" date="2016-06" db="EMBL/GenBank/DDBJ databases">
        <authorList>
            <consortium name="Pathogen Informatics"/>
        </authorList>
    </citation>
    <scope>NUCLEOTIDE SEQUENCE [LARGE SCALE GENOMIC DNA]</scope>
    <source>
        <strain evidence="4">PmlGA01</strain>
    </source>
</reference>
<evidence type="ECO:0000313" key="5">
    <source>
        <dbReference type="Proteomes" id="UP000219799"/>
    </source>
</evidence>
<proteinExistence type="predicted"/>
<feature type="coiled-coil region" evidence="1">
    <location>
        <begin position="485"/>
        <end position="573"/>
    </location>
</feature>
<dbReference type="Pfam" id="PF26022">
    <property type="entry name" value="CC_Liprin_beta"/>
    <property type="match status" value="1"/>
</dbReference>
<evidence type="ECO:0000256" key="2">
    <source>
        <dbReference type="SAM" id="MobiDB-lite"/>
    </source>
</evidence>
<dbReference type="EMBL" id="LT594491">
    <property type="protein sequence ID" value="SBT70427.1"/>
    <property type="molecule type" value="Genomic_DNA"/>
</dbReference>
<name>A0A1C3KA73_PLAMA</name>
<accession>A0A1C3KA73</accession>
<evidence type="ECO:0000313" key="4">
    <source>
        <dbReference type="EMBL" id="SBT70427.1"/>
    </source>
</evidence>
<evidence type="ECO:0000259" key="3">
    <source>
        <dbReference type="Pfam" id="PF26022"/>
    </source>
</evidence>